<evidence type="ECO:0008006" key="4">
    <source>
        <dbReference type="Google" id="ProtNLM"/>
    </source>
</evidence>
<protein>
    <recommendedName>
        <fullName evidence="4">Thioredoxin-like fold domain-containing protein</fullName>
    </recommendedName>
</protein>
<name>A0A9P1MDB0_9PEZI</name>
<gene>
    <name evidence="2" type="ORF">PPNO1_LOCUS8270</name>
</gene>
<dbReference type="AlphaFoldDB" id="A0A9P1MDB0"/>
<dbReference type="OrthoDB" id="37297at2759"/>
<dbReference type="Proteomes" id="UP000838763">
    <property type="component" value="Unassembled WGS sequence"/>
</dbReference>
<keyword evidence="1" id="KW-0812">Transmembrane</keyword>
<dbReference type="EMBL" id="CALLCH030000018">
    <property type="protein sequence ID" value="CAI4218695.1"/>
    <property type="molecule type" value="Genomic_DNA"/>
</dbReference>
<proteinExistence type="predicted"/>
<evidence type="ECO:0000313" key="3">
    <source>
        <dbReference type="Proteomes" id="UP000838763"/>
    </source>
</evidence>
<sequence length="333" mass="37218">MALPPKFAAHRVIFGRPVAPHTSVPPAAHVLEVFLDYCVQPWHPSSTLLHESAVVVNQQAPEKFWDYNEALFARATEFYDVNVVHETRNQTYARLAKLAAGVGLDETRVLEALQIPSEPVEGQLNGGNKATNDLKLLVKMARLTGVHVSPTVIFDGVVQNDTKSTIGASRSSRQTVPDIYTAPDPNKRYVVIYHAGTGRVLYLGVLKLTTIFLSVLFCGIFVPSYIMDDKPWPQTAAPLRVVPARADPARGHHPQRHLQAPHELLHRRRHDPAKKRMGIVNFERDTARENAARRWWMFRAVGGFNVQGSNKGVKEGWIWDAIVEKVNARAVNL</sequence>
<keyword evidence="1" id="KW-0472">Membrane</keyword>
<evidence type="ECO:0000256" key="1">
    <source>
        <dbReference type="SAM" id="Phobius"/>
    </source>
</evidence>
<dbReference type="Gene3D" id="3.40.30.10">
    <property type="entry name" value="Glutaredoxin"/>
    <property type="match status" value="1"/>
</dbReference>
<keyword evidence="1" id="KW-1133">Transmembrane helix</keyword>
<evidence type="ECO:0000313" key="2">
    <source>
        <dbReference type="EMBL" id="CAI4218695.1"/>
    </source>
</evidence>
<dbReference type="PANTHER" id="PTHR33875:SF2">
    <property type="entry name" value="ACR183CP"/>
    <property type="match status" value="1"/>
</dbReference>
<organism evidence="2 3">
    <name type="scientific">Parascedosporium putredinis</name>
    <dbReference type="NCBI Taxonomy" id="1442378"/>
    <lineage>
        <taxon>Eukaryota</taxon>
        <taxon>Fungi</taxon>
        <taxon>Dikarya</taxon>
        <taxon>Ascomycota</taxon>
        <taxon>Pezizomycotina</taxon>
        <taxon>Sordariomycetes</taxon>
        <taxon>Hypocreomycetidae</taxon>
        <taxon>Microascales</taxon>
        <taxon>Microascaceae</taxon>
        <taxon>Parascedosporium</taxon>
    </lineage>
</organism>
<comment type="caution">
    <text evidence="2">The sequence shown here is derived from an EMBL/GenBank/DDBJ whole genome shotgun (WGS) entry which is preliminary data.</text>
</comment>
<feature type="transmembrane region" description="Helical" evidence="1">
    <location>
        <begin position="200"/>
        <end position="222"/>
    </location>
</feature>
<reference evidence="2" key="1">
    <citation type="submission" date="2022-11" db="EMBL/GenBank/DDBJ databases">
        <authorList>
            <person name="Scott C."/>
            <person name="Bruce N."/>
        </authorList>
    </citation>
    <scope>NUCLEOTIDE SEQUENCE</scope>
</reference>
<dbReference type="InterPro" id="IPR036249">
    <property type="entry name" value="Thioredoxin-like_sf"/>
</dbReference>
<keyword evidence="3" id="KW-1185">Reference proteome</keyword>
<accession>A0A9P1MDB0</accession>
<dbReference type="SUPFAM" id="SSF52833">
    <property type="entry name" value="Thioredoxin-like"/>
    <property type="match status" value="1"/>
</dbReference>
<dbReference type="PANTHER" id="PTHR33875">
    <property type="entry name" value="OS09G0542200 PROTEIN"/>
    <property type="match status" value="1"/>
</dbReference>